<dbReference type="SMART" id="SM00934">
    <property type="entry name" value="OMPdecase"/>
    <property type="match status" value="1"/>
</dbReference>
<dbReference type="SUPFAM" id="SSF51366">
    <property type="entry name" value="Ribulose-phoshate binding barrel"/>
    <property type="match status" value="1"/>
</dbReference>
<dbReference type="UniPathway" id="UPA00070">
    <property type="reaction ID" value="UER00120"/>
</dbReference>
<evidence type="ECO:0000256" key="2">
    <source>
        <dbReference type="ARBA" id="ARBA00008847"/>
    </source>
</evidence>
<proteinExistence type="inferred from homology"/>
<dbReference type="GO" id="GO:0044205">
    <property type="term" value="P:'de novo' UMP biosynthetic process"/>
    <property type="evidence" value="ECO:0007669"/>
    <property type="project" value="UniProtKB-UniPathway"/>
</dbReference>
<feature type="domain" description="Orotidine 5'-phosphate decarboxylase" evidence="8">
    <location>
        <begin position="19"/>
        <end position="261"/>
    </location>
</feature>
<evidence type="ECO:0000256" key="7">
    <source>
        <dbReference type="NCBIfam" id="TIGR02127"/>
    </source>
</evidence>
<evidence type="ECO:0000313" key="9">
    <source>
        <dbReference type="EMBL" id="TNL97786.1"/>
    </source>
</evidence>
<evidence type="ECO:0000256" key="1">
    <source>
        <dbReference type="ARBA" id="ARBA00004861"/>
    </source>
</evidence>
<dbReference type="InterPro" id="IPR011995">
    <property type="entry name" value="OMPdecase_type-2"/>
</dbReference>
<protein>
    <recommendedName>
        <fullName evidence="7">Orotidine-5'-phosphate decarboxylase</fullName>
        <ecNumber evidence="7">4.1.1.23</ecNumber>
    </recommendedName>
</protein>
<reference evidence="9 10" key="1">
    <citation type="submission" date="2019-06" db="EMBL/GenBank/DDBJ databases">
        <authorList>
            <person name="Li J."/>
        </authorList>
    </citation>
    <scope>NUCLEOTIDE SEQUENCE [LARGE SCALE GENOMIC DNA]</scope>
    <source>
        <strain evidence="9 10">LMG 28165</strain>
    </source>
</reference>
<dbReference type="RefSeq" id="WP_139465501.1">
    <property type="nucleotide sequence ID" value="NZ_VDHJ01000006.1"/>
</dbReference>
<evidence type="ECO:0000256" key="3">
    <source>
        <dbReference type="ARBA" id="ARBA00022793"/>
    </source>
</evidence>
<dbReference type="AlphaFoldDB" id="A0A5C4U590"/>
<evidence type="ECO:0000256" key="5">
    <source>
        <dbReference type="ARBA" id="ARBA00023239"/>
    </source>
</evidence>
<sequence length="274" mass="28503">MTTENFQSRLNRAVSQHGRLCVGIDPHESLLKAWGLEYNARGVGEFSRRCVEAFAGHAALVKPQVAFYERFGSQGIAELEKTLADLRDAGTLTLSDAKRGDIGSTMAGYAQAWLDDSSPLRADSVTISPYLGVGACEPVFKAAADNSAGVFLLAATSNSEAPAIQRATTAEGSSLAQHIVDECGRRNAEGTSGTLGVVVGATVIHPPVLDDLGGPVLMPGVGAQGATAQDVERIAGKALALPNVSRAILSAGPNVADLRERLKEVAGEYPAHLG</sequence>
<dbReference type="PANTHER" id="PTHR43375">
    <property type="entry name" value="OROTIDINE 5'-PHOSPHATE DECARBOXYLASE"/>
    <property type="match status" value="1"/>
</dbReference>
<gene>
    <name evidence="9" type="primary">pyrF</name>
    <name evidence="9" type="ORF">FHE74_05475</name>
</gene>
<keyword evidence="3" id="KW-0210">Decarboxylase</keyword>
<dbReference type="PANTHER" id="PTHR43375:SF1">
    <property type="entry name" value="OROTIDINE 5'-PHOSPHATE DECARBOXYLASE"/>
    <property type="match status" value="1"/>
</dbReference>
<dbReference type="GO" id="GO:0006207">
    <property type="term" value="P:'de novo' pyrimidine nucleobase biosynthetic process"/>
    <property type="evidence" value="ECO:0007669"/>
    <property type="project" value="InterPro"/>
</dbReference>
<evidence type="ECO:0000313" key="10">
    <source>
        <dbReference type="Proteomes" id="UP000312032"/>
    </source>
</evidence>
<comment type="similarity">
    <text evidence="2">Belongs to the OMP decarboxylase family. Type 2 subfamily.</text>
</comment>
<dbReference type="PROSITE" id="PS00156">
    <property type="entry name" value="OMPDECASE"/>
    <property type="match status" value="1"/>
</dbReference>
<dbReference type="InterPro" id="IPR018089">
    <property type="entry name" value="OMPdecase_AS"/>
</dbReference>
<dbReference type="CDD" id="cd04725">
    <property type="entry name" value="OMP_decarboxylase_like"/>
    <property type="match status" value="1"/>
</dbReference>
<keyword evidence="10" id="KW-1185">Reference proteome</keyword>
<dbReference type="Pfam" id="PF00215">
    <property type="entry name" value="OMPdecase"/>
    <property type="match status" value="1"/>
</dbReference>
<comment type="caution">
    <text evidence="9">The sequence shown here is derived from an EMBL/GenBank/DDBJ whole genome shotgun (WGS) entry which is preliminary data.</text>
</comment>
<keyword evidence="5 9" id="KW-0456">Lyase</keyword>
<comment type="catalytic activity">
    <reaction evidence="6">
        <text>orotidine 5'-phosphate + H(+) = UMP + CO2</text>
        <dbReference type="Rhea" id="RHEA:11596"/>
        <dbReference type="ChEBI" id="CHEBI:15378"/>
        <dbReference type="ChEBI" id="CHEBI:16526"/>
        <dbReference type="ChEBI" id="CHEBI:57538"/>
        <dbReference type="ChEBI" id="CHEBI:57865"/>
        <dbReference type="EC" id="4.1.1.23"/>
    </reaction>
</comment>
<dbReference type="InterPro" id="IPR001754">
    <property type="entry name" value="OMPdeCOase_dom"/>
</dbReference>
<dbReference type="EC" id="4.1.1.23" evidence="7"/>
<dbReference type="Gene3D" id="3.20.20.70">
    <property type="entry name" value="Aldolase class I"/>
    <property type="match status" value="1"/>
</dbReference>
<dbReference type="NCBIfam" id="TIGR02127">
    <property type="entry name" value="pyrF_sub2"/>
    <property type="match status" value="1"/>
</dbReference>
<dbReference type="InterPro" id="IPR011060">
    <property type="entry name" value="RibuloseP-bd_barrel"/>
</dbReference>
<evidence type="ECO:0000256" key="6">
    <source>
        <dbReference type="ARBA" id="ARBA00049157"/>
    </source>
</evidence>
<evidence type="ECO:0000256" key="4">
    <source>
        <dbReference type="ARBA" id="ARBA00022975"/>
    </source>
</evidence>
<organism evidence="9 10">
    <name type="scientific">Corynebacterium tapiri</name>
    <dbReference type="NCBI Taxonomy" id="1448266"/>
    <lineage>
        <taxon>Bacteria</taxon>
        <taxon>Bacillati</taxon>
        <taxon>Actinomycetota</taxon>
        <taxon>Actinomycetes</taxon>
        <taxon>Mycobacteriales</taxon>
        <taxon>Corynebacteriaceae</taxon>
        <taxon>Corynebacterium</taxon>
    </lineage>
</organism>
<keyword evidence="4" id="KW-0665">Pyrimidine biosynthesis</keyword>
<accession>A0A5C4U590</accession>
<dbReference type="Proteomes" id="UP000312032">
    <property type="component" value="Unassembled WGS sequence"/>
</dbReference>
<comment type="pathway">
    <text evidence="1">Pyrimidine metabolism; UMP biosynthesis via de novo pathway; UMP from orotate: step 2/2.</text>
</comment>
<dbReference type="OrthoDB" id="9808470at2"/>
<name>A0A5C4U590_9CORY</name>
<dbReference type="EMBL" id="VDHJ01000006">
    <property type="protein sequence ID" value="TNL97786.1"/>
    <property type="molecule type" value="Genomic_DNA"/>
</dbReference>
<dbReference type="GO" id="GO:0004590">
    <property type="term" value="F:orotidine-5'-phosphate decarboxylase activity"/>
    <property type="evidence" value="ECO:0007669"/>
    <property type="project" value="UniProtKB-UniRule"/>
</dbReference>
<dbReference type="InterPro" id="IPR013785">
    <property type="entry name" value="Aldolase_TIM"/>
</dbReference>
<evidence type="ECO:0000259" key="8">
    <source>
        <dbReference type="SMART" id="SM00934"/>
    </source>
</evidence>